<dbReference type="Proteomes" id="UP000436088">
    <property type="component" value="Unassembled WGS sequence"/>
</dbReference>
<proteinExistence type="predicted"/>
<accession>A0A6A3BZV2</accession>
<keyword evidence="2" id="KW-1185">Reference proteome</keyword>
<dbReference type="EMBL" id="VEPZ02000666">
    <property type="protein sequence ID" value="KAE8720958.1"/>
    <property type="molecule type" value="Genomic_DNA"/>
</dbReference>
<protein>
    <recommendedName>
        <fullName evidence="3">Reverse transcriptase</fullName>
    </recommendedName>
</protein>
<reference evidence="1" key="1">
    <citation type="submission" date="2019-09" db="EMBL/GenBank/DDBJ databases">
        <title>Draft genome information of white flower Hibiscus syriacus.</title>
        <authorList>
            <person name="Kim Y.-M."/>
        </authorList>
    </citation>
    <scope>NUCLEOTIDE SEQUENCE [LARGE SCALE GENOMIC DNA]</scope>
    <source>
        <strain evidence="1">YM2019G1</strain>
    </source>
</reference>
<sequence>MLALEYSTTGSWYTWKRGRRVKISIRERLDRGLTNNPWKDMFPHYLLQHLSHTFYDHCPLLLDTTFHKKAIRRWHFRFEASWLMEASCEDEVNRLWTETNGTVLEKLNHVSNGLDKRFKNICQINRLSSAELQSKLTTHVELQPTDEVLEKIVDTKLQLNLEMDKTGLYWEQRAHVNWLKNGDNNTTFFHWFALTRCPMNCIVSLDMEDGSHTTT</sequence>
<evidence type="ECO:0000313" key="2">
    <source>
        <dbReference type="Proteomes" id="UP000436088"/>
    </source>
</evidence>
<gene>
    <name evidence="1" type="ORF">F3Y22_tig00017808pilonHSYRG00181</name>
</gene>
<organism evidence="1 2">
    <name type="scientific">Hibiscus syriacus</name>
    <name type="common">Rose of Sharon</name>
    <dbReference type="NCBI Taxonomy" id="106335"/>
    <lineage>
        <taxon>Eukaryota</taxon>
        <taxon>Viridiplantae</taxon>
        <taxon>Streptophyta</taxon>
        <taxon>Embryophyta</taxon>
        <taxon>Tracheophyta</taxon>
        <taxon>Spermatophyta</taxon>
        <taxon>Magnoliopsida</taxon>
        <taxon>eudicotyledons</taxon>
        <taxon>Gunneridae</taxon>
        <taxon>Pentapetalae</taxon>
        <taxon>rosids</taxon>
        <taxon>malvids</taxon>
        <taxon>Malvales</taxon>
        <taxon>Malvaceae</taxon>
        <taxon>Malvoideae</taxon>
        <taxon>Hibiscus</taxon>
    </lineage>
</organism>
<dbReference type="AlphaFoldDB" id="A0A6A3BZV2"/>
<name>A0A6A3BZV2_HIBSY</name>
<evidence type="ECO:0008006" key="3">
    <source>
        <dbReference type="Google" id="ProtNLM"/>
    </source>
</evidence>
<evidence type="ECO:0000313" key="1">
    <source>
        <dbReference type="EMBL" id="KAE8720958.1"/>
    </source>
</evidence>
<dbReference type="OrthoDB" id="1751786at2759"/>
<dbReference type="PANTHER" id="PTHR33710">
    <property type="entry name" value="BNAC02G09200D PROTEIN"/>
    <property type="match status" value="1"/>
</dbReference>
<comment type="caution">
    <text evidence="1">The sequence shown here is derived from an EMBL/GenBank/DDBJ whole genome shotgun (WGS) entry which is preliminary data.</text>
</comment>
<dbReference type="PANTHER" id="PTHR33710:SF71">
    <property type="entry name" value="ENDONUCLEASE_EXONUCLEASE_PHOSPHATASE DOMAIN-CONTAINING PROTEIN"/>
    <property type="match status" value="1"/>
</dbReference>